<feature type="transmembrane region" description="Helical" evidence="1">
    <location>
        <begin position="12"/>
        <end position="32"/>
    </location>
</feature>
<dbReference type="Pfam" id="PF11127">
    <property type="entry name" value="YgaP-like_TM"/>
    <property type="match status" value="1"/>
</dbReference>
<evidence type="ECO:0000313" key="4">
    <source>
        <dbReference type="Proteomes" id="UP001220964"/>
    </source>
</evidence>
<comment type="caution">
    <text evidence="3">The sequence shown here is derived from an EMBL/GenBank/DDBJ whole genome shotgun (WGS) entry which is preliminary data.</text>
</comment>
<dbReference type="RefSeq" id="WP_275568749.1">
    <property type="nucleotide sequence ID" value="NZ_JARGYC010000056.1"/>
</dbReference>
<keyword evidence="4" id="KW-1185">Reference proteome</keyword>
<dbReference type="Proteomes" id="UP001220964">
    <property type="component" value="Unassembled WGS sequence"/>
</dbReference>
<evidence type="ECO:0000313" key="3">
    <source>
        <dbReference type="EMBL" id="MDF0602623.1"/>
    </source>
</evidence>
<evidence type="ECO:0000259" key="2">
    <source>
        <dbReference type="Pfam" id="PF11127"/>
    </source>
</evidence>
<sequence length="70" mass="7437">MATNVGTIDRILRAVLGLVLLYLAFFSGLPALEAGALKWIAAILGVVMLVTSAVRICPIYAIFGLKTCRS</sequence>
<dbReference type="EMBL" id="JARGYC010000056">
    <property type="protein sequence ID" value="MDF0602623.1"/>
    <property type="molecule type" value="Genomic_DNA"/>
</dbReference>
<accession>A0AAE3NSB4</accession>
<feature type="transmembrane region" description="Helical" evidence="1">
    <location>
        <begin position="38"/>
        <end position="63"/>
    </location>
</feature>
<feature type="domain" description="Inner membrane protein YgaP-like transmembrane" evidence="2">
    <location>
        <begin position="1"/>
        <end position="69"/>
    </location>
</feature>
<gene>
    <name evidence="3" type="ORF">P1J78_17935</name>
</gene>
<name>A0AAE3NSB4_9RHOB</name>
<keyword evidence="1" id="KW-0812">Transmembrane</keyword>
<reference evidence="3" key="1">
    <citation type="submission" date="2023-03" db="EMBL/GenBank/DDBJ databases">
        <title>Multiphase analysis and comparison of six strains from genera Psychromarinibacter, Lutimaribacter, and Maritimibacter, including a novel species: Psychromarinibacter sediminicola sp. nov.</title>
        <authorList>
            <person name="Wang Y.-H."/>
            <person name="Ye M.-Q."/>
            <person name="Du Z.-J."/>
        </authorList>
    </citation>
    <scope>NUCLEOTIDE SEQUENCE</scope>
    <source>
        <strain evidence="3">C21-152</strain>
    </source>
</reference>
<evidence type="ECO:0000256" key="1">
    <source>
        <dbReference type="SAM" id="Phobius"/>
    </source>
</evidence>
<proteinExistence type="predicted"/>
<keyword evidence="1" id="KW-1133">Transmembrane helix</keyword>
<protein>
    <submittedName>
        <fullName evidence="3">DUF2892 domain-containing protein</fullName>
    </submittedName>
</protein>
<dbReference type="AlphaFoldDB" id="A0AAE3NSB4"/>
<keyword evidence="1" id="KW-0472">Membrane</keyword>
<organism evidence="3 4">
    <name type="scientific">Psychromarinibacter sediminicola</name>
    <dbReference type="NCBI Taxonomy" id="3033385"/>
    <lineage>
        <taxon>Bacteria</taxon>
        <taxon>Pseudomonadati</taxon>
        <taxon>Pseudomonadota</taxon>
        <taxon>Alphaproteobacteria</taxon>
        <taxon>Rhodobacterales</taxon>
        <taxon>Paracoccaceae</taxon>
        <taxon>Psychromarinibacter</taxon>
    </lineage>
</organism>
<dbReference type="InterPro" id="IPR021309">
    <property type="entry name" value="YgaP-like_TM"/>
</dbReference>